<dbReference type="Proteomes" id="UP001150924">
    <property type="component" value="Unassembled WGS sequence"/>
</dbReference>
<accession>A0A9X3EVA5</accession>
<evidence type="ECO:0000313" key="1">
    <source>
        <dbReference type="EMBL" id="MCY1009960.1"/>
    </source>
</evidence>
<comment type="caution">
    <text evidence="1">The sequence shown here is derived from an EMBL/GenBank/DDBJ whole genome shotgun (WGS) entry which is preliminary data.</text>
</comment>
<reference evidence="1" key="1">
    <citation type="submission" date="2022-11" db="EMBL/GenBank/DDBJ databases">
        <title>Minimal conservation of predation-associated metabolite biosynthetic gene clusters underscores biosynthetic potential of Myxococcota including descriptions for ten novel species: Archangium lansinium sp. nov., Myxococcus landrumus sp. nov., Nannocystis bai.</title>
        <authorList>
            <person name="Ahearne A."/>
            <person name="Stevens C."/>
            <person name="Phillips K."/>
        </authorList>
    </citation>
    <scope>NUCLEOTIDE SEQUENCE</scope>
    <source>
        <strain evidence="1">Na p29</strain>
    </source>
</reference>
<name>A0A9X3EVA5_9BACT</name>
<gene>
    <name evidence="1" type="ORF">OV079_31245</name>
</gene>
<organism evidence="1 2">
    <name type="scientific">Nannocystis pusilla</name>
    <dbReference type="NCBI Taxonomy" id="889268"/>
    <lineage>
        <taxon>Bacteria</taxon>
        <taxon>Pseudomonadati</taxon>
        <taxon>Myxococcota</taxon>
        <taxon>Polyangia</taxon>
        <taxon>Nannocystales</taxon>
        <taxon>Nannocystaceae</taxon>
        <taxon>Nannocystis</taxon>
    </lineage>
</organism>
<dbReference type="RefSeq" id="WP_267772727.1">
    <property type="nucleotide sequence ID" value="NZ_JAPNKE010000002.1"/>
</dbReference>
<protein>
    <submittedName>
        <fullName evidence="1">Uncharacterized protein</fullName>
    </submittedName>
</protein>
<evidence type="ECO:0000313" key="2">
    <source>
        <dbReference type="Proteomes" id="UP001150924"/>
    </source>
</evidence>
<sequence>MQLQRQSGLRGGDELRDFVVACEWEPCDPEMWWAVDDEPALECAIQALRDRRPGRIAWTVIFGFDAGTAEEVILDLRDDGTAVYRPTYPRRCRRGPGTHLTLADASYFEGCLAEPDALARFTCLNEGFVETLAVCGEEEAIECEPDPEVFPE</sequence>
<proteinExistence type="predicted"/>
<dbReference type="AlphaFoldDB" id="A0A9X3EVA5"/>
<dbReference type="EMBL" id="JAPNKE010000002">
    <property type="protein sequence ID" value="MCY1009960.1"/>
    <property type="molecule type" value="Genomic_DNA"/>
</dbReference>
<keyword evidence="2" id="KW-1185">Reference proteome</keyword>